<feature type="domain" description="NodB homology" evidence="1">
    <location>
        <begin position="22"/>
        <end position="291"/>
    </location>
</feature>
<dbReference type="PANTHER" id="PTHR47561">
    <property type="entry name" value="POLYSACCHARIDE DEACETYLASE FAMILY PROTEIN (AFU_ORTHOLOGUE AFUA_6G05030)"/>
    <property type="match status" value="1"/>
</dbReference>
<dbReference type="GO" id="GO:0005975">
    <property type="term" value="P:carbohydrate metabolic process"/>
    <property type="evidence" value="ECO:0007669"/>
    <property type="project" value="InterPro"/>
</dbReference>
<dbReference type="Proteomes" id="UP000696931">
    <property type="component" value="Unassembled WGS sequence"/>
</dbReference>
<evidence type="ECO:0000313" key="3">
    <source>
        <dbReference type="Proteomes" id="UP000696931"/>
    </source>
</evidence>
<evidence type="ECO:0000313" key="2">
    <source>
        <dbReference type="EMBL" id="MBI5168467.1"/>
    </source>
</evidence>
<dbReference type="SUPFAM" id="SSF88713">
    <property type="entry name" value="Glycoside hydrolase/deacetylase"/>
    <property type="match status" value="1"/>
</dbReference>
<proteinExistence type="predicted"/>
<reference evidence="2" key="1">
    <citation type="submission" date="2020-07" db="EMBL/GenBank/DDBJ databases">
        <title>Huge and variable diversity of episymbiotic CPR bacteria and DPANN archaea in groundwater ecosystems.</title>
        <authorList>
            <person name="He C.Y."/>
            <person name="Keren R."/>
            <person name="Whittaker M."/>
            <person name="Farag I.F."/>
            <person name="Doudna J."/>
            <person name="Cate J.H.D."/>
            <person name="Banfield J.F."/>
        </authorList>
    </citation>
    <scope>NUCLEOTIDE SEQUENCE</scope>
    <source>
        <strain evidence="2">NC_groundwater_1813_Pr3_B-0.1um_71_17</strain>
    </source>
</reference>
<dbReference type="EMBL" id="JACRIW010000024">
    <property type="protein sequence ID" value="MBI5168467.1"/>
    <property type="molecule type" value="Genomic_DNA"/>
</dbReference>
<dbReference type="Gene3D" id="3.20.20.370">
    <property type="entry name" value="Glycoside hydrolase/deacetylase"/>
    <property type="match status" value="1"/>
</dbReference>
<gene>
    <name evidence="2" type="ORF">HZA61_03165</name>
</gene>
<sequence length="291" mass="31602">MSPPVVVSVDVDPVDLHLVGYGFTGLPADPLVYTKALPRMLEVFSRCGIDATLFLVGRDAEGNAANLRAAAEAGHEIASHTWSHPIGFAGLGVARQSQELGDSKRALEAASGATVVGFRSPNFDMNASLVPVLAGLGYRYDASAYPTPVLIPARLVLATKSADPMRVLAMNPWPFTWRRDPHDWTAHGATVREFPLAVTPGLRMPVYHTLRYFSDDASFARQLDGFVRRGDTLSYALHAVDALGLEEDGVDPRLAKHPGMDRPLAEKLALLERSLKALAERFESRTYASLL</sequence>
<dbReference type="GO" id="GO:0016810">
    <property type="term" value="F:hydrolase activity, acting on carbon-nitrogen (but not peptide) bonds"/>
    <property type="evidence" value="ECO:0007669"/>
    <property type="project" value="InterPro"/>
</dbReference>
<dbReference type="PROSITE" id="PS51677">
    <property type="entry name" value="NODB"/>
    <property type="match status" value="1"/>
</dbReference>
<accession>A0A933S9J4</accession>
<protein>
    <submittedName>
        <fullName evidence="2">Polysaccharide deacetylase family protein</fullName>
    </submittedName>
</protein>
<dbReference type="Pfam" id="PF01522">
    <property type="entry name" value="Polysacc_deac_1"/>
    <property type="match status" value="1"/>
</dbReference>
<name>A0A933S9J4_UNCEI</name>
<dbReference type="InterPro" id="IPR002509">
    <property type="entry name" value="NODB_dom"/>
</dbReference>
<dbReference type="InterPro" id="IPR011330">
    <property type="entry name" value="Glyco_hydro/deAcase_b/a-brl"/>
</dbReference>
<comment type="caution">
    <text evidence="2">The sequence shown here is derived from an EMBL/GenBank/DDBJ whole genome shotgun (WGS) entry which is preliminary data.</text>
</comment>
<dbReference type="PANTHER" id="PTHR47561:SF1">
    <property type="entry name" value="POLYSACCHARIDE DEACETYLASE FAMILY PROTEIN (AFU_ORTHOLOGUE AFUA_6G05030)"/>
    <property type="match status" value="1"/>
</dbReference>
<evidence type="ECO:0000259" key="1">
    <source>
        <dbReference type="PROSITE" id="PS51677"/>
    </source>
</evidence>
<organism evidence="2 3">
    <name type="scientific">Eiseniibacteriota bacterium</name>
    <dbReference type="NCBI Taxonomy" id="2212470"/>
    <lineage>
        <taxon>Bacteria</taxon>
        <taxon>Candidatus Eiseniibacteriota</taxon>
    </lineage>
</organism>
<dbReference type="AlphaFoldDB" id="A0A933S9J4"/>